<keyword evidence="4" id="KW-1185">Reference proteome</keyword>
<dbReference type="GO" id="GO:0006313">
    <property type="term" value="P:DNA transposition"/>
    <property type="evidence" value="ECO:0007669"/>
    <property type="project" value="InterPro"/>
</dbReference>
<protein>
    <submittedName>
        <fullName evidence="3">Transposase</fullName>
    </submittedName>
</protein>
<evidence type="ECO:0000313" key="4">
    <source>
        <dbReference type="Proteomes" id="UP000177791"/>
    </source>
</evidence>
<sequence>MKDDEWAFVAPYLALLREDAPQRRHPLRALFNALRYLGHTGCQWRYLPHDLPLWAAVYQQWTRWRDARVFEDIVHDLNELQRMLLDRPATPSAVILDGRVLQSTPESGHRAGYDGGKRRKGSKAHIAVDTLGQLLSVVITPANAQERDQVGELCERVQAVTGQTVQVGFVDQGYTGEEAEYAAAVHDIDLQVVKKLDGQTGFVLLPRRWVVERSFAWLSRFRRLARDYERLSSTLQQLHFVVFTCIMLARHSNSA</sequence>
<evidence type="ECO:0000259" key="1">
    <source>
        <dbReference type="Pfam" id="PF01609"/>
    </source>
</evidence>
<dbReference type="EMBL" id="MDZC01000116">
    <property type="protein sequence ID" value="OGX81591.1"/>
    <property type="molecule type" value="Genomic_DNA"/>
</dbReference>
<proteinExistence type="predicted"/>
<reference evidence="3 4" key="1">
    <citation type="submission" date="2016-08" db="EMBL/GenBank/DDBJ databases">
        <title>Hymenobacter coccineus sp. nov., Hymenobacter lapidarius sp. nov. and Hymenobacter glacialis sp. nov., isolated from Antarctic soil.</title>
        <authorList>
            <person name="Sedlacek I."/>
            <person name="Kralova S."/>
            <person name="Kyrova K."/>
            <person name="Maslanova I."/>
            <person name="Stankova E."/>
            <person name="Vrbovska V."/>
            <person name="Nemec M."/>
            <person name="Bartak M."/>
            <person name="Svec P."/>
            <person name="Busse H.-J."/>
            <person name="Pantucek R."/>
        </authorList>
    </citation>
    <scope>NUCLEOTIDE SEQUENCE [LARGE SCALE GENOMIC DNA]</scope>
    <source>
        <strain evidence="3 4">CCM 8648</strain>
    </source>
</reference>
<comment type="caution">
    <text evidence="3">The sequence shown here is derived from an EMBL/GenBank/DDBJ whole genome shotgun (WGS) entry which is preliminary data.</text>
</comment>
<dbReference type="OrthoDB" id="870492at2"/>
<dbReference type="PANTHER" id="PTHR30007">
    <property type="entry name" value="PHP DOMAIN PROTEIN"/>
    <property type="match status" value="1"/>
</dbReference>
<dbReference type="Proteomes" id="UP000177791">
    <property type="component" value="Unassembled WGS sequence"/>
</dbReference>
<dbReference type="NCBIfam" id="NF033580">
    <property type="entry name" value="transpos_IS5_3"/>
    <property type="match status" value="1"/>
</dbReference>
<name>A0A1G1SSK6_9BACT</name>
<dbReference type="PANTHER" id="PTHR30007:SF0">
    <property type="entry name" value="TRANSPOSASE"/>
    <property type="match status" value="1"/>
</dbReference>
<evidence type="ECO:0000259" key="2">
    <source>
        <dbReference type="Pfam" id="PF13340"/>
    </source>
</evidence>
<gene>
    <name evidence="3" type="ORF">BEN48_17740</name>
</gene>
<organism evidence="3 4">
    <name type="scientific">Hymenobacter glacialis</name>
    <dbReference type="NCBI Taxonomy" id="1908236"/>
    <lineage>
        <taxon>Bacteria</taxon>
        <taxon>Pseudomonadati</taxon>
        <taxon>Bacteroidota</taxon>
        <taxon>Cytophagia</taxon>
        <taxon>Cytophagales</taxon>
        <taxon>Hymenobacteraceae</taxon>
        <taxon>Hymenobacter</taxon>
    </lineage>
</organism>
<evidence type="ECO:0000313" key="3">
    <source>
        <dbReference type="EMBL" id="OGX81591.1"/>
    </source>
</evidence>
<feature type="domain" description="Transposase IS4-like" evidence="1">
    <location>
        <begin position="90"/>
        <end position="247"/>
    </location>
</feature>
<dbReference type="AlphaFoldDB" id="A0A1G1SSK6"/>
<dbReference type="InterPro" id="IPR002559">
    <property type="entry name" value="Transposase_11"/>
</dbReference>
<feature type="domain" description="Insertion element IS402-like" evidence="2">
    <location>
        <begin position="1"/>
        <end position="73"/>
    </location>
</feature>
<dbReference type="STRING" id="1908236.BEN48_17740"/>
<dbReference type="Pfam" id="PF01609">
    <property type="entry name" value="DDE_Tnp_1"/>
    <property type="match status" value="1"/>
</dbReference>
<dbReference type="GO" id="GO:0004803">
    <property type="term" value="F:transposase activity"/>
    <property type="evidence" value="ECO:0007669"/>
    <property type="project" value="InterPro"/>
</dbReference>
<dbReference type="InterPro" id="IPR025161">
    <property type="entry name" value="IS402-like_dom"/>
</dbReference>
<dbReference type="Pfam" id="PF13340">
    <property type="entry name" value="DUF4096"/>
    <property type="match status" value="1"/>
</dbReference>
<accession>A0A1G1SSK6</accession>
<dbReference type="GO" id="GO:0003677">
    <property type="term" value="F:DNA binding"/>
    <property type="evidence" value="ECO:0007669"/>
    <property type="project" value="InterPro"/>
</dbReference>